<dbReference type="GO" id="GO:0006895">
    <property type="term" value="P:Golgi to endosome transport"/>
    <property type="evidence" value="ECO:0007669"/>
    <property type="project" value="InterPro"/>
</dbReference>
<keyword evidence="11" id="KW-1185">Reference proteome</keyword>
<keyword evidence="2" id="KW-0813">Transport</keyword>
<evidence type="ECO:0000259" key="8">
    <source>
        <dbReference type="Pfam" id="PF24597"/>
    </source>
</evidence>
<evidence type="ECO:0000256" key="5">
    <source>
        <dbReference type="ARBA" id="ARBA00023136"/>
    </source>
</evidence>
<dbReference type="InterPro" id="IPR056457">
    <property type="entry name" value="DOP1_C"/>
</dbReference>
<dbReference type="Pfam" id="PF24597">
    <property type="entry name" value="TPR_DOP1_M"/>
    <property type="match status" value="1"/>
</dbReference>
<evidence type="ECO:0000256" key="2">
    <source>
        <dbReference type="ARBA" id="ARBA00022448"/>
    </source>
</evidence>
<evidence type="ECO:0000313" key="12">
    <source>
        <dbReference type="WBParaSite" id="TMUE_1000003774.1"/>
    </source>
</evidence>
<accession>A0A5S6Q960</accession>
<dbReference type="GO" id="GO:0005768">
    <property type="term" value="C:endosome"/>
    <property type="evidence" value="ECO:0007669"/>
    <property type="project" value="TreeGrafter"/>
</dbReference>
<evidence type="ECO:0000259" key="9">
    <source>
        <dbReference type="Pfam" id="PF24598"/>
    </source>
</evidence>
<dbReference type="GO" id="GO:0000139">
    <property type="term" value="C:Golgi membrane"/>
    <property type="evidence" value="ECO:0007669"/>
    <property type="project" value="UniProtKB-SubCell"/>
</dbReference>
<comment type="similarity">
    <text evidence="6">Belongs to the DOP1 family.</text>
</comment>
<keyword evidence="4" id="KW-0333">Golgi apparatus</keyword>
<dbReference type="InterPro" id="IPR056459">
    <property type="entry name" value="TPR_DOP1"/>
</dbReference>
<sequence>MTKNVEKEFEEEKLTASSKYKAFEGAVDKCLKGFELSTEWADLIAALAKLNKILSTYSYFGCVPKSVMVSKRLSQCLHPSLPFGVHLKALECYKQIFDLLGPTALSKELHLYAVGLFPLLPNATIKVKSALLDFYRKYFLPLGSQLIPALSGFLNGVLPALEEGSEFYDGCMKLLNDVCDQVGSDLFFTCLWNCACCCHATRLPALTFLLSKFEKKAPIEDQLYLIGIDMNVMVRSLCHIADDSNVLVQRGLLDFVIVAFPLDSEYLLSDDFCRLMRKCIFLILRRDLSLNRRLFTWLGARVGVQDRMDAAYFEKYALPLVMISLTSLLNDSNVAFKSCSSIIRIVVHFLDKPEIGRPILEKILIKCLSTASYLHTNSNAETDMVEDDEQEFYKMLDLLLSGLERDFIWYYMVRCFGQSGLVNNHSSDKRELEDFCGILLLLFKFAHLLPHVAIDTDCCFNLIGALLTIPTKQPSLPTCTVLKMASAAVIVGLHLASACQAVNDGWFVVMDKLDKTMESLAHAIEQATPDTDLSDRILCTLFQVAEKLFDCPVIEWTEDGNTIEWLGGQRLLTLLLASSLSGQLTVAFKAMEAVLLITVQSANLRPQSNSPNSIALVPLAKRLAREADLDLKISFHRYFEILWDAVQPSGPLEREAALLFLLLHSVYPECETFLTDRLTSEDDETRHDAAYKFTYLSYVMRENGQSPFPSCPRFKPLTFASIAMLAGVDQDTSTGRLCSLWYSDIVQHDDLPNLLQTICLRLADPQCARVSVQYLSVRQCEPDRSLYQLVVDSNRSIFHSNFQCECYAEEWAKDFRRRTFMRTKRRLSKPILDEQARGHFHPTSLQEACCSICPLDESECIHCLVLQMMADVVDSIANELDREINERMLKQVASFEQLDNASSSFGKELCSDCASSTFANDLDFIYNAAEHSPSTSDSYWYHPLHAHLLIYHEVFDLGKATHCFELFLKMLCHSPDAFVQTLLNTPVHSTSMGRCTGGDLLLRCFNLQKVAVLAKHSAYPNHADGADASDSLPDRASCLYIDLVLTLSLYTLRSFFTNSPTVRISTADLKMSRQLRLHCLRFLSRCLVAISQLAMVSGGALCLHVADVLDRRKFSKCLLHLLMAAVIDIDSIISSSSSKERPSAACNLSESIVRFNLVLDDNDVEFFHLYQWRLLEVVEAYHELEFYLMQSIKNAEGDRPSTDVKEGHVPVLPSLRAIHFQQSVSSKKLFLVVVLKAMKADCRFHEIWLRSVVNSMPYLDNIRATAVVGVTEQALRNIEAAYRQFIDGPVSVKYPDNYAPRLLELITVLLHQCLLDTHPVRSFSRRRMEHGSVNRDDLHFIGERKVATSDIFANLIRAFNNNEEFFGTDAGVIEERVVDDVVHSYGLEVLSFLPNILYSATTISRLARQRTTAVAALGAIERVPRLLVEMLSPLLLAYPTQVLSSMAMVWSKCRDGGEYSECQLEVVRLLGQIKVMPLERLTTNVRETLKRPTSVSTRAKLELVPLEMSLLEMTHGMVTNAAQSALKASYRSLCSLLADAHTISLYPQCKFMLFKIFATLVNCMSDEDKDVLPELQDLCAKLVSSLIGIVGWQLAQPYWLKRTLVLKSQLEKDSSSSDNLKASLSASSLNDITLLFGEDDMKRDTLCSQQALSLLSEHSFDIFDRLYKSEDKDKVIQLLQSLWTNLQPFLRVHSAGNASNFRQVSLLLSRFSALPLVKTQWRKALLDLLMESSFFRMDESCLSVWAKIIGNLVLQERALFRDILSKLSPSPSLLTSKEQEYEMRASSLRKISFLLISSSCDHHMANLHDIQERVTENIRLSHIPHVYTAVFICFRSLLLRMSTQYLLSFWPILIAELVHVLTQLEQHLSGEFTQTDDYKCAREDQWLDLYLAASKLLGALYLFPVDKLGQFQLYNWAFYDSKVAQLGNFEQKHRYVPWALRINNMLQETQKVGNQSAHGDLKSLKRFMGRPRLSSMSELIELYAPLCTVDQLSVSNSESAEEMLDLIHTSILCDLADGWS</sequence>
<dbReference type="Proteomes" id="UP000046395">
    <property type="component" value="Unassembled WGS sequence"/>
</dbReference>
<evidence type="ECO:0000256" key="3">
    <source>
        <dbReference type="ARBA" id="ARBA00022927"/>
    </source>
</evidence>
<evidence type="ECO:0000256" key="1">
    <source>
        <dbReference type="ARBA" id="ARBA00004395"/>
    </source>
</evidence>
<dbReference type="InterPro" id="IPR056458">
    <property type="entry name" value="TPR_DOP1_M"/>
</dbReference>
<evidence type="ECO:0000256" key="4">
    <source>
        <dbReference type="ARBA" id="ARBA00023034"/>
    </source>
</evidence>
<keyword evidence="3" id="KW-0653">Protein transport</keyword>
<name>A0A5S6Q960_TRIMR</name>
<dbReference type="Pfam" id="PF04118">
    <property type="entry name" value="Dopey_N"/>
    <property type="match status" value="1"/>
</dbReference>
<protein>
    <submittedName>
        <fullName evidence="12">Dopey_N domain-containing protein</fullName>
    </submittedName>
</protein>
<evidence type="ECO:0000259" key="10">
    <source>
        <dbReference type="Pfam" id="PF24601"/>
    </source>
</evidence>
<dbReference type="GO" id="GO:0015031">
    <property type="term" value="P:protein transport"/>
    <property type="evidence" value="ECO:0007669"/>
    <property type="project" value="UniProtKB-KW"/>
</dbReference>
<dbReference type="InterPro" id="IPR040314">
    <property type="entry name" value="DOP1"/>
</dbReference>
<feature type="domain" description="DOP1-like TPR" evidence="10">
    <location>
        <begin position="942"/>
        <end position="1316"/>
    </location>
</feature>
<dbReference type="WBParaSite" id="TMUE_1000003774.1">
    <property type="protein sequence ID" value="TMUE_1000003774.1"/>
    <property type="gene ID" value="WBGene00288810"/>
</dbReference>
<organism evidence="11 12">
    <name type="scientific">Trichuris muris</name>
    <name type="common">Mouse whipworm</name>
    <dbReference type="NCBI Taxonomy" id="70415"/>
    <lineage>
        <taxon>Eukaryota</taxon>
        <taxon>Metazoa</taxon>
        <taxon>Ecdysozoa</taxon>
        <taxon>Nematoda</taxon>
        <taxon>Enoplea</taxon>
        <taxon>Dorylaimia</taxon>
        <taxon>Trichinellida</taxon>
        <taxon>Trichuridae</taxon>
        <taxon>Trichuris</taxon>
    </lineage>
</organism>
<evidence type="ECO:0000313" key="11">
    <source>
        <dbReference type="Proteomes" id="UP000046395"/>
    </source>
</evidence>
<comment type="subcellular location">
    <subcellularLocation>
        <location evidence="1">Golgi apparatus membrane</location>
        <topology evidence="1">Peripheral membrane protein</topology>
    </subcellularLocation>
</comment>
<dbReference type="PANTHER" id="PTHR14042:SF24">
    <property type="entry name" value="PROTEIN DOPEY-1 HOMOLOG"/>
    <property type="match status" value="1"/>
</dbReference>
<evidence type="ECO:0000256" key="6">
    <source>
        <dbReference type="ARBA" id="ARBA00046326"/>
    </source>
</evidence>
<evidence type="ECO:0000259" key="7">
    <source>
        <dbReference type="Pfam" id="PF04118"/>
    </source>
</evidence>
<dbReference type="InterPro" id="IPR007249">
    <property type="entry name" value="DOP1_N"/>
</dbReference>
<feature type="domain" description="DOP1-like C-terminal" evidence="9">
    <location>
        <begin position="1648"/>
        <end position="1923"/>
    </location>
</feature>
<proteinExistence type="inferred from homology"/>
<dbReference type="GO" id="GO:0005829">
    <property type="term" value="C:cytosol"/>
    <property type="evidence" value="ECO:0007669"/>
    <property type="project" value="GOC"/>
</dbReference>
<keyword evidence="5" id="KW-0472">Membrane</keyword>
<dbReference type="PANTHER" id="PTHR14042">
    <property type="entry name" value="DOPEY-RELATED"/>
    <property type="match status" value="1"/>
</dbReference>
<dbReference type="STRING" id="70415.A0A5S6Q960"/>
<dbReference type="GO" id="GO:0005802">
    <property type="term" value="C:trans-Golgi network"/>
    <property type="evidence" value="ECO:0007669"/>
    <property type="project" value="TreeGrafter"/>
</dbReference>
<reference evidence="12" key="1">
    <citation type="submission" date="2019-12" db="UniProtKB">
        <authorList>
            <consortium name="WormBaseParasite"/>
        </authorList>
    </citation>
    <scope>IDENTIFICATION</scope>
</reference>
<dbReference type="Pfam" id="PF24601">
    <property type="entry name" value="TPR_DOP1"/>
    <property type="match status" value="1"/>
</dbReference>
<dbReference type="Pfam" id="PF24598">
    <property type="entry name" value="DOP1_C"/>
    <property type="match status" value="1"/>
</dbReference>
<feature type="domain" description="DOP1 N-terminal" evidence="7">
    <location>
        <begin position="18"/>
        <end position="298"/>
    </location>
</feature>
<feature type="domain" description="DOP1-like middle TPR" evidence="8">
    <location>
        <begin position="312"/>
        <end position="416"/>
    </location>
</feature>